<feature type="chain" id="PRO_5037103715" description="SH3b domain-containing protein" evidence="1">
    <location>
        <begin position="34"/>
        <end position="116"/>
    </location>
</feature>
<dbReference type="Pfam" id="PF08239">
    <property type="entry name" value="SH3_3"/>
    <property type="match status" value="1"/>
</dbReference>
<proteinExistence type="predicted"/>
<dbReference type="EMBL" id="BMSV01000012">
    <property type="protein sequence ID" value="GGQ26964.1"/>
    <property type="molecule type" value="Genomic_DNA"/>
</dbReference>
<feature type="domain" description="SH3b" evidence="2">
    <location>
        <begin position="43"/>
        <end position="107"/>
    </location>
</feature>
<organism evidence="3 4">
    <name type="scientific">Streptomyces roseolilacinus</name>
    <dbReference type="NCBI Taxonomy" id="66904"/>
    <lineage>
        <taxon>Bacteria</taxon>
        <taxon>Bacillati</taxon>
        <taxon>Actinomycetota</taxon>
        <taxon>Actinomycetes</taxon>
        <taxon>Kitasatosporales</taxon>
        <taxon>Streptomycetaceae</taxon>
        <taxon>Streptomyces</taxon>
    </lineage>
</organism>
<dbReference type="InterPro" id="IPR003646">
    <property type="entry name" value="SH3-like_bac-type"/>
</dbReference>
<evidence type="ECO:0000313" key="3">
    <source>
        <dbReference type="EMBL" id="GGQ26964.1"/>
    </source>
</evidence>
<keyword evidence="4" id="KW-1185">Reference proteome</keyword>
<dbReference type="RefSeq" id="WP_189537583.1">
    <property type="nucleotide sequence ID" value="NZ_BMSV01000012.1"/>
</dbReference>
<dbReference type="Gene3D" id="2.30.30.40">
    <property type="entry name" value="SH3 Domains"/>
    <property type="match status" value="1"/>
</dbReference>
<reference evidence="3" key="2">
    <citation type="submission" date="2020-09" db="EMBL/GenBank/DDBJ databases">
        <authorList>
            <person name="Sun Q."/>
            <person name="Ohkuma M."/>
        </authorList>
    </citation>
    <scope>NUCLEOTIDE SEQUENCE</scope>
    <source>
        <strain evidence="3">JCM 4335</strain>
    </source>
</reference>
<reference evidence="3" key="1">
    <citation type="journal article" date="2014" name="Int. J. Syst. Evol. Microbiol.">
        <title>Complete genome sequence of Corynebacterium casei LMG S-19264T (=DSM 44701T), isolated from a smear-ripened cheese.</title>
        <authorList>
            <consortium name="US DOE Joint Genome Institute (JGI-PGF)"/>
            <person name="Walter F."/>
            <person name="Albersmeier A."/>
            <person name="Kalinowski J."/>
            <person name="Ruckert C."/>
        </authorList>
    </citation>
    <scope>NUCLEOTIDE SEQUENCE</scope>
    <source>
        <strain evidence="3">JCM 4335</strain>
    </source>
</reference>
<evidence type="ECO:0000259" key="2">
    <source>
        <dbReference type="Pfam" id="PF08239"/>
    </source>
</evidence>
<name>A0A918B6J7_9ACTN</name>
<feature type="signal peptide" evidence="1">
    <location>
        <begin position="1"/>
        <end position="33"/>
    </location>
</feature>
<evidence type="ECO:0000313" key="4">
    <source>
        <dbReference type="Proteomes" id="UP000654123"/>
    </source>
</evidence>
<evidence type="ECO:0000256" key="1">
    <source>
        <dbReference type="SAM" id="SignalP"/>
    </source>
</evidence>
<sequence>MRVSTTLRARAGLAAAAAAALTGLFAGAGTAEAAGSHISSDSGGANLRTCANTGCTSLGYLSNGTGVSMVCWVDSQWVYPPNSDYASNRWFKVNSYKGQGYVHSSLVANQTSVGHC</sequence>
<protein>
    <recommendedName>
        <fullName evidence="2">SH3b domain-containing protein</fullName>
    </recommendedName>
</protein>
<gene>
    <name evidence="3" type="ORF">GCM10010249_52100</name>
</gene>
<dbReference type="Proteomes" id="UP000654123">
    <property type="component" value="Unassembled WGS sequence"/>
</dbReference>
<keyword evidence="1" id="KW-0732">Signal</keyword>
<comment type="caution">
    <text evidence="3">The sequence shown here is derived from an EMBL/GenBank/DDBJ whole genome shotgun (WGS) entry which is preliminary data.</text>
</comment>
<accession>A0A918B6J7</accession>
<dbReference type="AlphaFoldDB" id="A0A918B6J7"/>